<reference evidence="10 11" key="1">
    <citation type="submission" date="2018-10" db="EMBL/GenBank/DDBJ databases">
        <title>Isolation, diversity and antifungal activity of actinobacteria from wheat.</title>
        <authorList>
            <person name="Han C."/>
        </authorList>
    </citation>
    <scope>NUCLEOTIDE SEQUENCE [LARGE SCALE GENOMIC DNA]</scope>
    <source>
        <strain evidence="10 11">NEAU-YY56</strain>
    </source>
</reference>
<evidence type="ECO:0000313" key="11">
    <source>
        <dbReference type="Proteomes" id="UP000269289"/>
    </source>
</evidence>
<dbReference type="GO" id="GO:0004252">
    <property type="term" value="F:serine-type endopeptidase activity"/>
    <property type="evidence" value="ECO:0007669"/>
    <property type="project" value="UniProtKB-UniRule"/>
</dbReference>
<keyword evidence="3 5" id="KW-0378">Hydrolase</keyword>
<dbReference type="GO" id="GO:0006508">
    <property type="term" value="P:proteolysis"/>
    <property type="evidence" value="ECO:0007669"/>
    <property type="project" value="UniProtKB-KW"/>
</dbReference>
<comment type="caution">
    <text evidence="10">The sequence shown here is derived from an EMBL/GenBank/DDBJ whole genome shotgun (WGS) entry which is preliminary data.</text>
</comment>
<dbReference type="InterPro" id="IPR036852">
    <property type="entry name" value="Peptidase_S8/S53_dom_sf"/>
</dbReference>
<dbReference type="InterPro" id="IPR050131">
    <property type="entry name" value="Peptidase_S8_subtilisin-like"/>
</dbReference>
<evidence type="ECO:0000256" key="7">
    <source>
        <dbReference type="SAM" id="Phobius"/>
    </source>
</evidence>
<evidence type="ECO:0000256" key="4">
    <source>
        <dbReference type="ARBA" id="ARBA00022825"/>
    </source>
</evidence>
<dbReference type="Proteomes" id="UP000269289">
    <property type="component" value="Unassembled WGS sequence"/>
</dbReference>
<keyword evidence="8" id="KW-0732">Signal</keyword>
<feature type="region of interest" description="Disordered" evidence="6">
    <location>
        <begin position="407"/>
        <end position="431"/>
    </location>
</feature>
<gene>
    <name evidence="10" type="ORF">EBM89_19130</name>
</gene>
<organism evidence="10 11">
    <name type="scientific">Cellulomonas triticagri</name>
    <dbReference type="NCBI Taxonomy" id="2483352"/>
    <lineage>
        <taxon>Bacteria</taxon>
        <taxon>Bacillati</taxon>
        <taxon>Actinomycetota</taxon>
        <taxon>Actinomycetes</taxon>
        <taxon>Micrococcales</taxon>
        <taxon>Cellulomonadaceae</taxon>
        <taxon>Cellulomonas</taxon>
    </lineage>
</organism>
<dbReference type="PRINTS" id="PR00723">
    <property type="entry name" value="SUBTILISIN"/>
</dbReference>
<evidence type="ECO:0000313" key="10">
    <source>
        <dbReference type="EMBL" id="RMI03575.1"/>
    </source>
</evidence>
<keyword evidence="11" id="KW-1185">Reference proteome</keyword>
<dbReference type="InterPro" id="IPR000209">
    <property type="entry name" value="Peptidase_S8/S53_dom"/>
</dbReference>
<dbReference type="PROSITE" id="PS51892">
    <property type="entry name" value="SUBTILASE"/>
    <property type="match status" value="1"/>
</dbReference>
<feature type="signal peptide" evidence="8">
    <location>
        <begin position="1"/>
        <end position="24"/>
    </location>
</feature>
<dbReference type="SUPFAM" id="SSF52743">
    <property type="entry name" value="Subtilisin-like"/>
    <property type="match status" value="1"/>
</dbReference>
<feature type="domain" description="Peptidase S8/S53" evidence="9">
    <location>
        <begin position="48"/>
        <end position="311"/>
    </location>
</feature>
<keyword evidence="2 5" id="KW-0645">Protease</keyword>
<dbReference type="RefSeq" id="WP_122151195.1">
    <property type="nucleotide sequence ID" value="NZ_RFFI01000167.1"/>
</dbReference>
<feature type="active site" description="Charge relay system" evidence="5">
    <location>
        <position position="100"/>
    </location>
</feature>
<feature type="transmembrane region" description="Helical" evidence="7">
    <location>
        <begin position="379"/>
        <end position="403"/>
    </location>
</feature>
<dbReference type="EMBL" id="RFFI01000167">
    <property type="protein sequence ID" value="RMI03575.1"/>
    <property type="molecule type" value="Genomic_DNA"/>
</dbReference>
<evidence type="ECO:0000256" key="5">
    <source>
        <dbReference type="PROSITE-ProRule" id="PRU01240"/>
    </source>
</evidence>
<accession>A0A3M2IXN7</accession>
<protein>
    <recommendedName>
        <fullName evidence="9">Peptidase S8/S53 domain-containing protein</fullName>
    </recommendedName>
</protein>
<feature type="active site" description="Charge relay system" evidence="5">
    <location>
        <position position="57"/>
    </location>
</feature>
<name>A0A3M2IXN7_9CELL</name>
<feature type="compositionally biased region" description="Polar residues" evidence="6">
    <location>
        <begin position="421"/>
        <end position="431"/>
    </location>
</feature>
<keyword evidence="4 5" id="KW-0720">Serine protease</keyword>
<feature type="region of interest" description="Disordered" evidence="6">
    <location>
        <begin position="328"/>
        <end position="379"/>
    </location>
</feature>
<feature type="compositionally biased region" description="Low complexity" evidence="6">
    <location>
        <begin position="341"/>
        <end position="352"/>
    </location>
</feature>
<dbReference type="PANTHER" id="PTHR43806">
    <property type="entry name" value="PEPTIDASE S8"/>
    <property type="match status" value="1"/>
</dbReference>
<feature type="active site" description="Charge relay system" evidence="5">
    <location>
        <position position="261"/>
    </location>
</feature>
<evidence type="ECO:0000256" key="2">
    <source>
        <dbReference type="ARBA" id="ARBA00022670"/>
    </source>
</evidence>
<proteinExistence type="inferred from homology"/>
<evidence type="ECO:0000259" key="9">
    <source>
        <dbReference type="Pfam" id="PF00082"/>
    </source>
</evidence>
<evidence type="ECO:0000256" key="8">
    <source>
        <dbReference type="SAM" id="SignalP"/>
    </source>
</evidence>
<sequence length="431" mass="43739">MRRTLTVAATAAMLLTTVAGPSAAATSDDGLWYYTATGLDAIHQRTTGEGITIAVLDDPVNPDAPDLLGTSVQVKQPSYCATETQGPAVPAPTSGPLSRHGTHMAAMLVGTGAGLDGEPGVRGIAPGTTVISYTIRSVSDSVSCLNPAGVASDDQAFRDAIADGADIINVSGALSTLSEEAFSEAIRAGVIVVGAAGNNGGRVVGAPAEFNGAVAVGTVTADRTLDEGSPSGPEMGVVAPGTDIRCMDETFTIYGRCTGSSDAAVYTSGVLALLWSLHPDATANQVLQALVHTTDGELRDEPVHDDAWGYGTVNARLLVDADPSSYPDVSPFIREDPDATPPASALTSAAEAPAEEDTGTAPVEPPTTTAPAEEPTGTAWPVVVGAGGVAALVIAGVVTAVVLNRRRRDRASSHPQPHEPSYSNQHGGHHG</sequence>
<dbReference type="Pfam" id="PF00082">
    <property type="entry name" value="Peptidase_S8"/>
    <property type="match status" value="1"/>
</dbReference>
<keyword evidence="7" id="KW-1133">Transmembrane helix</keyword>
<dbReference type="InterPro" id="IPR015500">
    <property type="entry name" value="Peptidase_S8_subtilisin-rel"/>
</dbReference>
<feature type="compositionally biased region" description="Low complexity" evidence="6">
    <location>
        <begin position="359"/>
        <end position="379"/>
    </location>
</feature>
<keyword evidence="7" id="KW-0812">Transmembrane</keyword>
<evidence type="ECO:0000256" key="3">
    <source>
        <dbReference type="ARBA" id="ARBA00022801"/>
    </source>
</evidence>
<dbReference type="Gene3D" id="3.40.50.200">
    <property type="entry name" value="Peptidase S8/S53 domain"/>
    <property type="match status" value="1"/>
</dbReference>
<dbReference type="OrthoDB" id="3644449at2"/>
<evidence type="ECO:0000256" key="1">
    <source>
        <dbReference type="ARBA" id="ARBA00011073"/>
    </source>
</evidence>
<dbReference type="PANTHER" id="PTHR43806:SF11">
    <property type="entry name" value="CEREVISIN-RELATED"/>
    <property type="match status" value="1"/>
</dbReference>
<feature type="chain" id="PRO_5018065773" description="Peptidase S8/S53 domain-containing protein" evidence="8">
    <location>
        <begin position="25"/>
        <end position="431"/>
    </location>
</feature>
<keyword evidence="7" id="KW-0472">Membrane</keyword>
<comment type="similarity">
    <text evidence="1 5">Belongs to the peptidase S8 family.</text>
</comment>
<evidence type="ECO:0000256" key="6">
    <source>
        <dbReference type="SAM" id="MobiDB-lite"/>
    </source>
</evidence>
<dbReference type="AlphaFoldDB" id="A0A3M2IXN7"/>